<organism evidence="1 2">
    <name type="scientific">Brachionus plicatilis</name>
    <name type="common">Marine rotifer</name>
    <name type="synonym">Brachionus muelleri</name>
    <dbReference type="NCBI Taxonomy" id="10195"/>
    <lineage>
        <taxon>Eukaryota</taxon>
        <taxon>Metazoa</taxon>
        <taxon>Spiralia</taxon>
        <taxon>Gnathifera</taxon>
        <taxon>Rotifera</taxon>
        <taxon>Eurotatoria</taxon>
        <taxon>Monogononta</taxon>
        <taxon>Pseudotrocha</taxon>
        <taxon>Ploima</taxon>
        <taxon>Brachionidae</taxon>
        <taxon>Brachionus</taxon>
    </lineage>
</organism>
<accession>A0A3M7S095</accession>
<evidence type="ECO:0000313" key="2">
    <source>
        <dbReference type="Proteomes" id="UP000276133"/>
    </source>
</evidence>
<gene>
    <name evidence="1" type="ORF">BpHYR1_049281</name>
</gene>
<keyword evidence="2" id="KW-1185">Reference proteome</keyword>
<protein>
    <submittedName>
        <fullName evidence="1">Uncharacterized protein</fullName>
    </submittedName>
</protein>
<name>A0A3M7S095_BRAPC</name>
<dbReference type="Proteomes" id="UP000276133">
    <property type="component" value="Unassembled WGS sequence"/>
</dbReference>
<reference evidence="1 2" key="1">
    <citation type="journal article" date="2018" name="Sci. Rep.">
        <title>Genomic signatures of local adaptation to the degree of environmental predictability in rotifers.</title>
        <authorList>
            <person name="Franch-Gras L."/>
            <person name="Hahn C."/>
            <person name="Garcia-Roger E.M."/>
            <person name="Carmona M.J."/>
            <person name="Serra M."/>
            <person name="Gomez A."/>
        </authorList>
    </citation>
    <scope>NUCLEOTIDE SEQUENCE [LARGE SCALE GENOMIC DNA]</scope>
    <source>
        <strain evidence="1">HYR1</strain>
    </source>
</reference>
<comment type="caution">
    <text evidence="1">The sequence shown here is derived from an EMBL/GenBank/DDBJ whole genome shotgun (WGS) entry which is preliminary data.</text>
</comment>
<proteinExistence type="predicted"/>
<evidence type="ECO:0000313" key="1">
    <source>
        <dbReference type="EMBL" id="RNA29090.1"/>
    </source>
</evidence>
<sequence length="137" mass="16202">MVEGLIKWLDVCWQVSWHEIVGGCVFEWLKSIICHFIEIGWYSVGRANVCAVWDVRFLFLSGFKEMIILFILTAKHRKKSHFDSLVLLKISKKNEKKLFLKVELFSCFLEEHRIRGDLIQMYKIVHMVENIDLGNDI</sequence>
<dbReference type="AlphaFoldDB" id="A0A3M7S095"/>
<dbReference type="EMBL" id="REGN01002278">
    <property type="protein sequence ID" value="RNA29090.1"/>
    <property type="molecule type" value="Genomic_DNA"/>
</dbReference>